<dbReference type="KEGG" id="vff:VITFI_CDS0913"/>
<dbReference type="SUPFAM" id="SSF54001">
    <property type="entry name" value="Cysteine proteinases"/>
    <property type="match status" value="1"/>
</dbReference>
<protein>
    <submittedName>
        <fullName evidence="3">Uncharacterized protein</fullName>
    </submittedName>
</protein>
<evidence type="ECO:0000313" key="4">
    <source>
        <dbReference type="Proteomes" id="UP000199729"/>
    </source>
</evidence>
<dbReference type="InterPro" id="IPR019734">
    <property type="entry name" value="TPR_rpt"/>
</dbReference>
<name>A0A221KCE0_VITFI</name>
<keyword evidence="4" id="KW-1185">Reference proteome</keyword>
<evidence type="ECO:0000259" key="1">
    <source>
        <dbReference type="Pfam" id="PF01841"/>
    </source>
</evidence>
<dbReference type="Pfam" id="PF12969">
    <property type="entry name" value="DUF3857"/>
    <property type="match status" value="1"/>
</dbReference>
<dbReference type="AlphaFoldDB" id="A0A221KCE0"/>
<dbReference type="Gene3D" id="3.10.620.30">
    <property type="match status" value="1"/>
</dbReference>
<dbReference type="EMBL" id="CP022423">
    <property type="protein sequence ID" value="ASM76691.1"/>
    <property type="molecule type" value="Genomic_DNA"/>
</dbReference>
<proteinExistence type="predicted"/>
<dbReference type="SMART" id="SM00028">
    <property type="entry name" value="TPR"/>
    <property type="match status" value="2"/>
</dbReference>
<dbReference type="SUPFAM" id="SSF48452">
    <property type="entry name" value="TPR-like"/>
    <property type="match status" value="1"/>
</dbReference>
<dbReference type="InterPro" id="IPR038765">
    <property type="entry name" value="Papain-like_cys_pep_sf"/>
</dbReference>
<dbReference type="Gene3D" id="2.60.40.3140">
    <property type="match status" value="1"/>
</dbReference>
<feature type="domain" description="DUF3857" evidence="2">
    <location>
        <begin position="82"/>
        <end position="222"/>
    </location>
</feature>
<dbReference type="Proteomes" id="UP000199729">
    <property type="component" value="Chromosome"/>
</dbReference>
<dbReference type="InterPro" id="IPR011990">
    <property type="entry name" value="TPR-like_helical_dom_sf"/>
</dbReference>
<dbReference type="InterPro" id="IPR024618">
    <property type="entry name" value="DUF3857"/>
</dbReference>
<evidence type="ECO:0000313" key="3">
    <source>
        <dbReference type="EMBL" id="ASM76691.1"/>
    </source>
</evidence>
<feature type="domain" description="Transglutaminase-like" evidence="1">
    <location>
        <begin position="304"/>
        <end position="405"/>
    </location>
</feature>
<evidence type="ECO:0000259" key="2">
    <source>
        <dbReference type="Pfam" id="PF12969"/>
    </source>
</evidence>
<organism evidence="3 4">
    <name type="scientific">Vitreoscilla filiformis</name>
    <dbReference type="NCBI Taxonomy" id="63"/>
    <lineage>
        <taxon>Bacteria</taxon>
        <taxon>Pseudomonadati</taxon>
        <taxon>Pseudomonadota</taxon>
        <taxon>Betaproteobacteria</taxon>
        <taxon>Neisseriales</taxon>
        <taxon>Neisseriaceae</taxon>
        <taxon>Vitreoscilla</taxon>
    </lineage>
</organism>
<accession>A0A221KCE0</accession>
<dbReference type="Pfam" id="PF01841">
    <property type="entry name" value="Transglut_core"/>
    <property type="match status" value="1"/>
</dbReference>
<dbReference type="InterPro" id="IPR002931">
    <property type="entry name" value="Transglutaminase-like"/>
</dbReference>
<reference evidence="3 4" key="1">
    <citation type="submission" date="2017-07" db="EMBL/GenBank/DDBJ databases">
        <title>Complete Genome Sequence of the cosmetic ferment Vitreoscilla filiformis (ATCC15551).</title>
        <authorList>
            <person name="Contreras S."/>
            <person name="Sagory-Zalkind P."/>
            <person name="Blanquart H."/>
            <person name="Iltis A."/>
            <person name="Morand S.C."/>
        </authorList>
    </citation>
    <scope>NUCLEOTIDE SEQUENCE [LARGE SCALE GENOMIC DNA]</scope>
    <source>
        <strain evidence="3 4">ATCC 15551</strain>
    </source>
</reference>
<sequence length="932" mass="104228">MVAGLSMSLPIGAQPLGGVDVVLPQPARRDERAAASYRLTPRPSWVREVRLDEVDALPITPAALQLLAQDHQVQLAPGAGEAHYHHEIRRVQERAGLERGAQWEIEFDPSFQQLQIHRFAVWRQGQRIDHLPRLKVQMLQRETQLEQQIYDGRLTASIIQDDVRVGDRLELAYSLVGSNPVFAGRFVEQEWSATPRGPLAWVRYRVLSPADGPALNWRFDPARYTLRRDVQGAWIDTTLERRNVPVLGWEANAPSSAYADEQIDVSQFTDWAAVARWAEQLFASAQQAPLAAAVQQQAELLRRDTPEHTVAAVLDFVQGQIRYFGTEVGIGSHLPAPPERVLSQRFGDCKDKVSLSLALLRHLGVAAVPVLVSLTQRHDVATEPPTPLAFNHVVVQVHAAGQRWVLDPTRSQQTGPLAERASLGLGRGLLAQADATTLIELPDARQTPRMMAQDVLRFVSFAQDPQLAVTWRYHGEMAESVRVMHAGENRADLERFIAGEYARNYPGAVLQGPIELEEVAGHNAVDVKLNFVLENYFKLHDDKLLRGDMVLPSLMMALRLPDPSLRSRALQLSPAGQYRHTLRLEFPEDVLSPIANQGEDRNDFLHVRWAHRLTSRVAEIEGDVQVTAEAVPAAAWSAYRDGLLKLWPRFSGMVSINTVAPTQATLLGQKAERLLAEVKQRRSPLATQMQVAAAVQLLVFDAQLDSQRLPAQPRARLLARRAVQLNSLGREEEAAQALAQSLALSPDDTDTLETAALNANLRGRQEEALAHADRVLQANPLAYWARMTRGRAHYELGRYAEARDDFGLAVQHMPEPNRGYAMIWQYLSQRRLGQPDATLGSLGDGDWPMPLMKALRGEISEAQARRAAQQRKDLAPGRLCELAYYLGELRAIEGDTRSAQRLFQQVLQTRVTEFVEFPLARRSLDRLHSRAR</sequence>
<dbReference type="Gene3D" id="1.25.40.10">
    <property type="entry name" value="Tetratricopeptide repeat domain"/>
    <property type="match status" value="1"/>
</dbReference>
<gene>
    <name evidence="3" type="ORF">VITFI_CDS0913</name>
</gene>